<evidence type="ECO:0000313" key="1">
    <source>
        <dbReference type="EMBL" id="CAG8776380.1"/>
    </source>
</evidence>
<dbReference type="EMBL" id="CAJVPV010049586">
    <property type="protein sequence ID" value="CAG8776380.1"/>
    <property type="molecule type" value="Genomic_DNA"/>
</dbReference>
<feature type="non-terminal residue" evidence="1">
    <location>
        <position position="1"/>
    </location>
</feature>
<sequence>MGLNRLDELSNKNAHVNKSREDIAQTFSCVGSVIEKCSLASKNSCAWREVEVRPRSKVWTSKKDINTY</sequence>
<comment type="caution">
    <text evidence="1">The sequence shown here is derived from an EMBL/GenBank/DDBJ whole genome shotgun (WGS) entry which is preliminary data.</text>
</comment>
<reference evidence="1" key="1">
    <citation type="submission" date="2021-06" db="EMBL/GenBank/DDBJ databases">
        <authorList>
            <person name="Kallberg Y."/>
            <person name="Tangrot J."/>
            <person name="Rosling A."/>
        </authorList>
    </citation>
    <scope>NUCLEOTIDE SEQUENCE</scope>
    <source>
        <strain evidence="1">CL551</strain>
    </source>
</reference>
<protein>
    <submittedName>
        <fullName evidence="1">18034_t:CDS:1</fullName>
    </submittedName>
</protein>
<evidence type="ECO:0000313" key="2">
    <source>
        <dbReference type="Proteomes" id="UP000789342"/>
    </source>
</evidence>
<organism evidence="1 2">
    <name type="scientific">Acaulospora morrowiae</name>
    <dbReference type="NCBI Taxonomy" id="94023"/>
    <lineage>
        <taxon>Eukaryota</taxon>
        <taxon>Fungi</taxon>
        <taxon>Fungi incertae sedis</taxon>
        <taxon>Mucoromycota</taxon>
        <taxon>Glomeromycotina</taxon>
        <taxon>Glomeromycetes</taxon>
        <taxon>Diversisporales</taxon>
        <taxon>Acaulosporaceae</taxon>
        <taxon>Acaulospora</taxon>
    </lineage>
</organism>
<accession>A0A9N9JHH0</accession>
<name>A0A9N9JHH0_9GLOM</name>
<gene>
    <name evidence="1" type="ORF">AMORRO_LOCUS16951</name>
</gene>
<dbReference type="AlphaFoldDB" id="A0A9N9JHH0"/>
<proteinExistence type="predicted"/>
<keyword evidence="2" id="KW-1185">Reference proteome</keyword>
<dbReference type="Proteomes" id="UP000789342">
    <property type="component" value="Unassembled WGS sequence"/>
</dbReference>